<reference evidence="1" key="1">
    <citation type="journal article" date="2014" name="Int. J. Syst. Evol. Microbiol.">
        <title>Complete genome sequence of Corynebacterium casei LMG S-19264T (=DSM 44701T), isolated from a smear-ripened cheese.</title>
        <authorList>
            <consortium name="US DOE Joint Genome Institute (JGI-PGF)"/>
            <person name="Walter F."/>
            <person name="Albersmeier A."/>
            <person name="Kalinowski J."/>
            <person name="Ruckert C."/>
        </authorList>
    </citation>
    <scope>NUCLEOTIDE SEQUENCE</scope>
    <source>
        <strain evidence="1">CGMCC 1.16134</strain>
    </source>
</reference>
<comment type="caution">
    <text evidence="1">The sequence shown here is derived from an EMBL/GenBank/DDBJ whole genome shotgun (WGS) entry which is preliminary data.</text>
</comment>
<protein>
    <submittedName>
        <fullName evidence="1">Uncharacterized protein</fullName>
    </submittedName>
</protein>
<accession>A0A917FG60</accession>
<keyword evidence="2" id="KW-1185">Reference proteome</keyword>
<proteinExistence type="predicted"/>
<organism evidence="1 2">
    <name type="scientific">Paenibacillus albidus</name>
    <dbReference type="NCBI Taxonomy" id="2041023"/>
    <lineage>
        <taxon>Bacteria</taxon>
        <taxon>Bacillati</taxon>
        <taxon>Bacillota</taxon>
        <taxon>Bacilli</taxon>
        <taxon>Bacillales</taxon>
        <taxon>Paenibacillaceae</taxon>
        <taxon>Paenibacillus</taxon>
    </lineage>
</organism>
<sequence>MLEHEFLLDDTLEIMAQNNKKHFSPHFVCAQSGIADIKAVTEYLYSQVGRKLKVYYEVECPDGDSDFAVVSPDLVSDDWKVCSICGIDYIPDPDRVWVAFDFLPPYIDHVKKKSIKVCLLPN</sequence>
<dbReference type="Proteomes" id="UP000637643">
    <property type="component" value="Unassembled WGS sequence"/>
</dbReference>
<name>A0A917FG60_9BACL</name>
<reference evidence="1" key="2">
    <citation type="submission" date="2020-09" db="EMBL/GenBank/DDBJ databases">
        <authorList>
            <person name="Sun Q."/>
            <person name="Zhou Y."/>
        </authorList>
    </citation>
    <scope>NUCLEOTIDE SEQUENCE</scope>
    <source>
        <strain evidence="1">CGMCC 1.16134</strain>
    </source>
</reference>
<evidence type="ECO:0000313" key="2">
    <source>
        <dbReference type="Proteomes" id="UP000637643"/>
    </source>
</evidence>
<dbReference type="AlphaFoldDB" id="A0A917FG60"/>
<dbReference type="EMBL" id="BMKR01000006">
    <property type="protein sequence ID" value="GGF72709.1"/>
    <property type="molecule type" value="Genomic_DNA"/>
</dbReference>
<dbReference type="RefSeq" id="WP_189023910.1">
    <property type="nucleotide sequence ID" value="NZ_BMKR01000006.1"/>
</dbReference>
<gene>
    <name evidence="1" type="ORF">GCM10010912_17390</name>
</gene>
<evidence type="ECO:0000313" key="1">
    <source>
        <dbReference type="EMBL" id="GGF72709.1"/>
    </source>
</evidence>